<proteinExistence type="predicted"/>
<dbReference type="Proteomes" id="UP001189429">
    <property type="component" value="Unassembled WGS sequence"/>
</dbReference>
<keyword evidence="2" id="KW-1185">Reference proteome</keyword>
<evidence type="ECO:0000313" key="2">
    <source>
        <dbReference type="Proteomes" id="UP001189429"/>
    </source>
</evidence>
<feature type="non-terminal residue" evidence="1">
    <location>
        <position position="97"/>
    </location>
</feature>
<organism evidence="1 2">
    <name type="scientific">Prorocentrum cordatum</name>
    <dbReference type="NCBI Taxonomy" id="2364126"/>
    <lineage>
        <taxon>Eukaryota</taxon>
        <taxon>Sar</taxon>
        <taxon>Alveolata</taxon>
        <taxon>Dinophyceae</taxon>
        <taxon>Prorocentrales</taxon>
        <taxon>Prorocentraceae</taxon>
        <taxon>Prorocentrum</taxon>
    </lineage>
</organism>
<comment type="caution">
    <text evidence="1">The sequence shown here is derived from an EMBL/GenBank/DDBJ whole genome shotgun (WGS) entry which is preliminary data.</text>
</comment>
<name>A0ABN9TCT2_9DINO</name>
<sequence length="97" mass="10233">VVTDFVHSLPAHGRQLAGARVPPVSVGPTVQRKSVDVLVSTGHLAGLEVASEKQLVARIKRLGGQSRKVMWWPGASPLSDFLAECEQGIALQSPALA</sequence>
<protein>
    <submittedName>
        <fullName evidence="1">Uncharacterized protein</fullName>
    </submittedName>
</protein>
<feature type="non-terminal residue" evidence="1">
    <location>
        <position position="1"/>
    </location>
</feature>
<reference evidence="1" key="1">
    <citation type="submission" date="2023-10" db="EMBL/GenBank/DDBJ databases">
        <authorList>
            <person name="Chen Y."/>
            <person name="Shah S."/>
            <person name="Dougan E. K."/>
            <person name="Thang M."/>
            <person name="Chan C."/>
        </authorList>
    </citation>
    <scope>NUCLEOTIDE SEQUENCE [LARGE SCALE GENOMIC DNA]</scope>
</reference>
<gene>
    <name evidence="1" type="ORF">PCOR1329_LOCUS37855</name>
</gene>
<accession>A0ABN9TCT2</accession>
<dbReference type="EMBL" id="CAUYUJ010014586">
    <property type="protein sequence ID" value="CAK0843536.1"/>
    <property type="molecule type" value="Genomic_DNA"/>
</dbReference>
<evidence type="ECO:0000313" key="1">
    <source>
        <dbReference type="EMBL" id="CAK0843536.1"/>
    </source>
</evidence>